<feature type="region of interest" description="Disordered" evidence="1">
    <location>
        <begin position="42"/>
        <end position="64"/>
    </location>
</feature>
<keyword evidence="3" id="KW-1185">Reference proteome</keyword>
<dbReference type="Proteomes" id="UP001157160">
    <property type="component" value="Unassembled WGS sequence"/>
</dbReference>
<evidence type="ECO:0000313" key="3">
    <source>
        <dbReference type="Proteomes" id="UP001157160"/>
    </source>
</evidence>
<dbReference type="AlphaFoldDB" id="A0AA37XAH3"/>
<reference evidence="2 3" key="1">
    <citation type="journal article" date="2014" name="Int. J. Syst. Evol. Microbiol.">
        <title>Complete genome sequence of Corynebacterium casei LMG S-19264T (=DSM 44701T), isolated from a smear-ripened cheese.</title>
        <authorList>
            <consortium name="US DOE Joint Genome Institute (JGI-PGF)"/>
            <person name="Walter F."/>
            <person name="Albersmeier A."/>
            <person name="Kalinowski J."/>
            <person name="Ruckert C."/>
        </authorList>
    </citation>
    <scope>NUCLEOTIDE SEQUENCE [LARGE SCALE GENOMIC DNA]</scope>
    <source>
        <strain evidence="2 3">NBRC 112289</strain>
    </source>
</reference>
<organism evidence="2 3">
    <name type="scientific">Arenivirga flava</name>
    <dbReference type="NCBI Taxonomy" id="1930060"/>
    <lineage>
        <taxon>Bacteria</taxon>
        <taxon>Bacillati</taxon>
        <taxon>Actinomycetota</taxon>
        <taxon>Actinomycetes</taxon>
        <taxon>Micrococcales</taxon>
        <taxon>Microbacteriaceae</taxon>
        <taxon>Arenivirga</taxon>
    </lineage>
</organism>
<dbReference type="EMBL" id="BSUL01000001">
    <property type="protein sequence ID" value="GMA27436.1"/>
    <property type="molecule type" value="Genomic_DNA"/>
</dbReference>
<sequence>MSLSPATPRIPSIDQGVLDEVRASAFHAEADLEHVLLDGGDLGRGSARRPGPELLSPNDGDAADARRVSHRDHALRRVDTLARLLVSVVRRRGRRGQIVRGASASFSRSWSAVSRTT</sequence>
<evidence type="ECO:0000313" key="2">
    <source>
        <dbReference type="EMBL" id="GMA27436.1"/>
    </source>
</evidence>
<gene>
    <name evidence="2" type="ORF">GCM10025874_06890</name>
</gene>
<proteinExistence type="predicted"/>
<evidence type="ECO:0000256" key="1">
    <source>
        <dbReference type="SAM" id="MobiDB-lite"/>
    </source>
</evidence>
<comment type="caution">
    <text evidence="2">The sequence shown here is derived from an EMBL/GenBank/DDBJ whole genome shotgun (WGS) entry which is preliminary data.</text>
</comment>
<accession>A0AA37XAH3</accession>
<protein>
    <submittedName>
        <fullName evidence="2">Uncharacterized protein</fullName>
    </submittedName>
</protein>
<dbReference type="RefSeq" id="WP_284230033.1">
    <property type="nucleotide sequence ID" value="NZ_BSUL01000001.1"/>
</dbReference>
<name>A0AA37XAH3_9MICO</name>